<dbReference type="InterPro" id="IPR046960">
    <property type="entry name" value="PPR_At4g14850-like_plant"/>
</dbReference>
<dbReference type="FunFam" id="1.25.40.10:FF:000073">
    <property type="entry name" value="Pentatricopeptide repeat-containing protein chloroplastic"/>
    <property type="match status" value="1"/>
</dbReference>
<dbReference type="Pfam" id="PF01535">
    <property type="entry name" value="PPR"/>
    <property type="match status" value="3"/>
</dbReference>
<dbReference type="Pfam" id="PF13041">
    <property type="entry name" value="PPR_2"/>
    <property type="match status" value="1"/>
</dbReference>
<comment type="similarity">
    <text evidence="1">Belongs to the PPR family. PCMP-H subfamily.</text>
</comment>
<evidence type="ECO:0000256" key="1">
    <source>
        <dbReference type="ARBA" id="ARBA00006643"/>
    </source>
</evidence>
<dbReference type="Gene3D" id="1.25.40.10">
    <property type="entry name" value="Tetratricopeptide repeat domain"/>
    <property type="match status" value="3"/>
</dbReference>
<gene>
    <name evidence="5" type="primary">LOC111015969</name>
</gene>
<organism evidence="4 5">
    <name type="scientific">Momordica charantia</name>
    <name type="common">Bitter gourd</name>
    <name type="synonym">Balsam pear</name>
    <dbReference type="NCBI Taxonomy" id="3673"/>
    <lineage>
        <taxon>Eukaryota</taxon>
        <taxon>Viridiplantae</taxon>
        <taxon>Streptophyta</taxon>
        <taxon>Embryophyta</taxon>
        <taxon>Tracheophyta</taxon>
        <taxon>Spermatophyta</taxon>
        <taxon>Magnoliopsida</taxon>
        <taxon>eudicotyledons</taxon>
        <taxon>Gunneridae</taxon>
        <taxon>Pentapetalae</taxon>
        <taxon>rosids</taxon>
        <taxon>fabids</taxon>
        <taxon>Cucurbitales</taxon>
        <taxon>Cucurbitaceae</taxon>
        <taxon>Momordiceae</taxon>
        <taxon>Momordica</taxon>
    </lineage>
</organism>
<sequence length="457" mass="51051">MCLLLKKLVGAHRASISLYSQLIDQCLALRSVHIAKTIHAQLVKLGLNNNTFLGNRCLQLYGLFGPVHEVLKVFHDIKEKNVISWNICLKGLFRFGDIKGACQLFDEMTERDTVSWNSMISGYVSSGFGDSAMAVFLEMQNAGFRSSEYTFSILLSLVSCTRHGKQIHGSMIRSGVDVSSVVLGNSLIDMYGKVGLVDYMFAIFFTMEKVDVISWNSLILGCHRSGFRVLALNQFSLMRTTEHSPDEFTVSIVMSVCCGLQAFDLGKQIFAFCFKMGFTSNNIVLSAAIDLFSKCNNLKDSVQLFEETNRWDPALCHVMISSFSWHGHWRDSLRLFVYTLRENLRPTEITLSSVLSSISVFTPVELGSQIHNLVLKLGFESDAIVASLLVDMYAKVGSVDNAMKVFTDMPVRDLISWNTMIMGLVKNDKYIEALHTFKSLVLEGVLADRITLAGVLL</sequence>
<dbReference type="NCBIfam" id="TIGR00756">
    <property type="entry name" value="PPR"/>
    <property type="match status" value="3"/>
</dbReference>
<evidence type="ECO:0000256" key="3">
    <source>
        <dbReference type="PROSITE-ProRule" id="PRU00708"/>
    </source>
</evidence>
<feature type="repeat" description="PPR" evidence="3">
    <location>
        <begin position="413"/>
        <end position="447"/>
    </location>
</feature>
<proteinExistence type="inferred from homology"/>
<name>A0A6J1D0P4_MOMCH</name>
<protein>
    <submittedName>
        <fullName evidence="5">Pentatricopeptide repeat-containing protein At1g43980, mitochondrial-like</fullName>
    </submittedName>
</protein>
<keyword evidence="4" id="KW-1185">Reference proteome</keyword>
<evidence type="ECO:0000313" key="4">
    <source>
        <dbReference type="Proteomes" id="UP000504603"/>
    </source>
</evidence>
<dbReference type="GO" id="GO:0009451">
    <property type="term" value="P:RNA modification"/>
    <property type="evidence" value="ECO:0007669"/>
    <property type="project" value="InterPro"/>
</dbReference>
<dbReference type="InterPro" id="IPR011990">
    <property type="entry name" value="TPR-like_helical_dom_sf"/>
</dbReference>
<keyword evidence="2" id="KW-0677">Repeat</keyword>
<feature type="repeat" description="PPR" evidence="3">
    <location>
        <begin position="112"/>
        <end position="146"/>
    </location>
</feature>
<feature type="repeat" description="PPR" evidence="3">
    <location>
        <begin position="81"/>
        <end position="111"/>
    </location>
</feature>
<dbReference type="RefSeq" id="XP_022146876.1">
    <property type="nucleotide sequence ID" value="XM_022291184.1"/>
</dbReference>
<dbReference type="AlphaFoldDB" id="A0A6J1D0P4"/>
<dbReference type="GeneID" id="111015969"/>
<dbReference type="InterPro" id="IPR002885">
    <property type="entry name" value="PPR_rpt"/>
</dbReference>
<evidence type="ECO:0000313" key="5">
    <source>
        <dbReference type="RefSeq" id="XP_022146876.1"/>
    </source>
</evidence>
<accession>A0A6J1D0P4</accession>
<feature type="non-terminal residue" evidence="5">
    <location>
        <position position="457"/>
    </location>
</feature>
<dbReference type="PROSITE" id="PS51375">
    <property type="entry name" value="PPR"/>
    <property type="match status" value="4"/>
</dbReference>
<evidence type="ECO:0000256" key="2">
    <source>
        <dbReference type="ARBA" id="ARBA00022737"/>
    </source>
</evidence>
<feature type="repeat" description="PPR" evidence="3">
    <location>
        <begin position="312"/>
        <end position="346"/>
    </location>
</feature>
<dbReference type="Proteomes" id="UP000504603">
    <property type="component" value="Unplaced"/>
</dbReference>
<dbReference type="OrthoDB" id="1855397at2759"/>
<dbReference type="FunFam" id="1.25.40.10:FF:000442">
    <property type="entry name" value="Pentatricopeptide repeat-containing protein At3g49710"/>
    <property type="match status" value="1"/>
</dbReference>
<dbReference type="GO" id="GO:0003723">
    <property type="term" value="F:RNA binding"/>
    <property type="evidence" value="ECO:0007669"/>
    <property type="project" value="InterPro"/>
</dbReference>
<dbReference type="PANTHER" id="PTHR47926">
    <property type="entry name" value="PENTATRICOPEPTIDE REPEAT-CONTAINING PROTEIN"/>
    <property type="match status" value="1"/>
</dbReference>
<dbReference type="KEGG" id="mcha:111015969"/>
<reference evidence="5" key="1">
    <citation type="submission" date="2025-08" db="UniProtKB">
        <authorList>
            <consortium name="RefSeq"/>
        </authorList>
    </citation>
    <scope>IDENTIFICATION</scope>
    <source>
        <strain evidence="5">OHB3-1</strain>
    </source>
</reference>
<dbReference type="PANTHER" id="PTHR47926:SF347">
    <property type="entry name" value="PENTATRICOPEPTIDE REPEAT-CONTAINING PROTEIN"/>
    <property type="match status" value="1"/>
</dbReference>